<dbReference type="InterPro" id="IPR023430">
    <property type="entry name" value="Pept_HybD-like_dom_sf"/>
</dbReference>
<keyword evidence="6" id="KW-0378">Hydrolase</keyword>
<accession>A0A3E2BPE4</accession>
<keyword evidence="3 7" id="KW-0645">Protease</keyword>
<proteinExistence type="inferred from homology"/>
<dbReference type="AlphaFoldDB" id="A0A3E2BPE4"/>
<dbReference type="Gene3D" id="3.40.50.1450">
    <property type="entry name" value="HybD-like"/>
    <property type="match status" value="1"/>
</dbReference>
<dbReference type="GO" id="GO:0016485">
    <property type="term" value="P:protein processing"/>
    <property type="evidence" value="ECO:0007669"/>
    <property type="project" value="TreeGrafter"/>
</dbReference>
<protein>
    <submittedName>
        <fullName evidence="7">Hydrogenase maturation protease</fullName>
    </submittedName>
</protein>
<organism evidence="7 8">
    <name type="scientific">Candidatus Saccharicenans subterraneus</name>
    <dbReference type="NCBI Taxonomy" id="2508984"/>
    <lineage>
        <taxon>Bacteria</taxon>
        <taxon>Candidatus Aminicenantota</taxon>
        <taxon>Candidatus Aminicenantia</taxon>
        <taxon>Candidatus Aminicenantales</taxon>
        <taxon>Candidatus Saccharicenantaceae</taxon>
        <taxon>Candidatus Saccharicenans</taxon>
    </lineage>
</organism>
<keyword evidence="2" id="KW-0533">Nickel</keyword>
<sequence>MVKTEMAKRIVVLGVGNILNRDEGAGVQALKELEKRLPDDWKAKVELLDGGVLGMDLLPYVERATHLLVLDAADFQGRPGAIREFSGGALKTFFSGKISWHQLGFQEVLEVARVRGHYPGQVHLIGVQPGDMEVGLGLSEALELSVRDMARRALDILKNWLEDTDHAE</sequence>
<evidence type="ECO:0000313" key="7">
    <source>
        <dbReference type="EMBL" id="RFT16605.1"/>
    </source>
</evidence>
<keyword evidence="4" id="KW-0479">Metal-binding</keyword>
<dbReference type="GO" id="GO:0008047">
    <property type="term" value="F:enzyme activator activity"/>
    <property type="evidence" value="ECO:0007669"/>
    <property type="project" value="InterPro"/>
</dbReference>
<dbReference type="EMBL" id="QUAH01000002">
    <property type="protein sequence ID" value="RFT16605.1"/>
    <property type="molecule type" value="Genomic_DNA"/>
</dbReference>
<evidence type="ECO:0000256" key="1">
    <source>
        <dbReference type="ARBA" id="ARBA00006814"/>
    </source>
</evidence>
<gene>
    <name evidence="7" type="ORF">OP8BY_1218</name>
</gene>
<dbReference type="PRINTS" id="PR00446">
    <property type="entry name" value="HYDRGNUPTAKE"/>
</dbReference>
<evidence type="ECO:0000256" key="4">
    <source>
        <dbReference type="ARBA" id="ARBA00022723"/>
    </source>
</evidence>
<comment type="caution">
    <text evidence="7">The sequence shown here is derived from an EMBL/GenBank/DDBJ whole genome shotgun (WGS) entry which is preliminary data.</text>
</comment>
<evidence type="ECO:0000256" key="6">
    <source>
        <dbReference type="ARBA" id="ARBA00022801"/>
    </source>
</evidence>
<comment type="similarity">
    <text evidence="1">Belongs to the peptidase A31 family.</text>
</comment>
<evidence type="ECO:0000256" key="2">
    <source>
        <dbReference type="ARBA" id="ARBA00022596"/>
    </source>
</evidence>
<dbReference type="CDD" id="cd06062">
    <property type="entry name" value="H2MP_MemB-H2up"/>
    <property type="match status" value="1"/>
</dbReference>
<dbReference type="SUPFAM" id="SSF53163">
    <property type="entry name" value="HybD-like"/>
    <property type="match status" value="1"/>
</dbReference>
<dbReference type="GO" id="GO:0004190">
    <property type="term" value="F:aspartic-type endopeptidase activity"/>
    <property type="evidence" value="ECO:0007669"/>
    <property type="project" value="UniProtKB-KW"/>
</dbReference>
<reference evidence="7 8" key="1">
    <citation type="submission" date="2018-08" db="EMBL/GenBank/DDBJ databases">
        <title>Genome analysis of the thermophilic bacterium of the candidate phylum Aminicenantes from deep subsurface aquifer revealed its physiology and ecological role.</title>
        <authorList>
            <person name="Kadnikov V.V."/>
            <person name="Mardanov A.V."/>
            <person name="Beletsky A.V."/>
            <person name="Karnachuk O.V."/>
            <person name="Ravin N.V."/>
        </authorList>
    </citation>
    <scope>NUCLEOTIDE SEQUENCE [LARGE SCALE GENOMIC DNA]</scope>
    <source>
        <strain evidence="7">BY38</strain>
    </source>
</reference>
<dbReference type="Proteomes" id="UP000257323">
    <property type="component" value="Unassembled WGS sequence"/>
</dbReference>
<evidence type="ECO:0000256" key="3">
    <source>
        <dbReference type="ARBA" id="ARBA00022670"/>
    </source>
</evidence>
<evidence type="ECO:0000256" key="5">
    <source>
        <dbReference type="ARBA" id="ARBA00022750"/>
    </source>
</evidence>
<keyword evidence="5" id="KW-0064">Aspartyl protease</keyword>
<name>A0A3E2BPE4_9BACT</name>
<dbReference type="NCBIfam" id="TIGR00072">
    <property type="entry name" value="hydrog_prot"/>
    <property type="match status" value="1"/>
</dbReference>
<evidence type="ECO:0000313" key="8">
    <source>
        <dbReference type="Proteomes" id="UP000257323"/>
    </source>
</evidence>
<dbReference type="GO" id="GO:0046872">
    <property type="term" value="F:metal ion binding"/>
    <property type="evidence" value="ECO:0007669"/>
    <property type="project" value="UniProtKB-KW"/>
</dbReference>
<dbReference type="PANTHER" id="PTHR30302">
    <property type="entry name" value="HYDROGENASE 1 MATURATION PROTEASE"/>
    <property type="match status" value="1"/>
</dbReference>
<dbReference type="Pfam" id="PF01750">
    <property type="entry name" value="HycI"/>
    <property type="match status" value="1"/>
</dbReference>
<dbReference type="FunFam" id="3.40.50.1450:FF:000002">
    <property type="entry name" value="Hydrogenase 1 maturation protease"/>
    <property type="match status" value="1"/>
</dbReference>
<dbReference type="PANTHER" id="PTHR30302:SF1">
    <property type="entry name" value="HYDROGENASE 2 MATURATION PROTEASE"/>
    <property type="match status" value="1"/>
</dbReference>
<dbReference type="InterPro" id="IPR000671">
    <property type="entry name" value="Peptidase_A31"/>
</dbReference>